<proteinExistence type="predicted"/>
<dbReference type="GO" id="GO:0016787">
    <property type="term" value="F:hydrolase activity"/>
    <property type="evidence" value="ECO:0007669"/>
    <property type="project" value="UniProtKB-KW"/>
</dbReference>
<dbReference type="EMBL" id="AAXU02000001">
    <property type="protein sequence ID" value="EAZ82959.1"/>
    <property type="molecule type" value="Genomic_DNA"/>
</dbReference>
<dbReference type="EMBL" id="CM001023">
    <property type="protein sequence ID" value="EAZ82959.1"/>
    <property type="molecule type" value="Genomic_DNA"/>
</dbReference>
<protein>
    <submittedName>
        <fullName evidence="6">Glucosidase</fullName>
    </submittedName>
</protein>
<dbReference type="Gene3D" id="3.20.20.370">
    <property type="entry name" value="Glycoside hydrolase/deacetylase"/>
    <property type="match status" value="1"/>
</dbReference>
<dbReference type="AlphaFoldDB" id="A3HSZ1"/>
<evidence type="ECO:0000256" key="5">
    <source>
        <dbReference type="ARBA" id="ARBA00023277"/>
    </source>
</evidence>
<keyword evidence="5" id="KW-0119">Carbohydrate metabolism</keyword>
<evidence type="ECO:0000256" key="1">
    <source>
        <dbReference type="ARBA" id="ARBA00001946"/>
    </source>
</evidence>
<keyword evidence="2" id="KW-0479">Metal-binding</keyword>
<dbReference type="SUPFAM" id="SSF88713">
    <property type="entry name" value="Glycoside hydrolase/deacetylase"/>
    <property type="match status" value="1"/>
</dbReference>
<evidence type="ECO:0000313" key="7">
    <source>
        <dbReference type="Proteomes" id="UP000003919"/>
    </source>
</evidence>
<dbReference type="Proteomes" id="UP000003919">
    <property type="component" value="Chromosome"/>
</dbReference>
<dbReference type="GO" id="GO:0019213">
    <property type="term" value="F:deacetylase activity"/>
    <property type="evidence" value="ECO:0007669"/>
    <property type="project" value="TreeGrafter"/>
</dbReference>
<comment type="cofactor">
    <cofactor evidence="1">
        <name>Mg(2+)</name>
        <dbReference type="ChEBI" id="CHEBI:18420"/>
    </cofactor>
</comment>
<keyword evidence="7" id="KW-1185">Reference proteome</keyword>
<dbReference type="InterPro" id="IPR011330">
    <property type="entry name" value="Glyco_hydro/deAcase_b/a-brl"/>
</dbReference>
<dbReference type="GO" id="GO:0005975">
    <property type="term" value="P:carbohydrate metabolic process"/>
    <property type="evidence" value="ECO:0007669"/>
    <property type="project" value="InterPro"/>
</dbReference>
<evidence type="ECO:0000256" key="3">
    <source>
        <dbReference type="ARBA" id="ARBA00022801"/>
    </source>
</evidence>
<dbReference type="InterPro" id="IPR006879">
    <property type="entry name" value="YdjC-like"/>
</dbReference>
<dbReference type="STRING" id="388413.ALPR1_12100"/>
<dbReference type="CDD" id="cd10788">
    <property type="entry name" value="YdjC_like"/>
    <property type="match status" value="1"/>
</dbReference>
<comment type="caution">
    <text evidence="6">The sequence shown here is derived from an EMBL/GenBank/DDBJ whole genome shotgun (WGS) entry which is preliminary data.</text>
</comment>
<evidence type="ECO:0000256" key="4">
    <source>
        <dbReference type="ARBA" id="ARBA00022842"/>
    </source>
</evidence>
<accession>A3HSZ1</accession>
<dbReference type="GO" id="GO:0046872">
    <property type="term" value="F:metal ion binding"/>
    <property type="evidence" value="ECO:0007669"/>
    <property type="project" value="UniProtKB-KW"/>
</dbReference>
<dbReference type="eggNOG" id="COG3394">
    <property type="taxonomic scope" value="Bacteria"/>
</dbReference>
<organism evidence="6 7">
    <name type="scientific">Algoriphagus machipongonensis</name>
    <dbReference type="NCBI Taxonomy" id="388413"/>
    <lineage>
        <taxon>Bacteria</taxon>
        <taxon>Pseudomonadati</taxon>
        <taxon>Bacteroidota</taxon>
        <taxon>Cytophagia</taxon>
        <taxon>Cytophagales</taxon>
        <taxon>Cyclobacteriaceae</taxon>
        <taxon>Algoriphagus</taxon>
    </lineage>
</organism>
<dbReference type="Pfam" id="PF04794">
    <property type="entry name" value="YdjC"/>
    <property type="match status" value="1"/>
</dbReference>
<keyword evidence="3" id="KW-0378">Hydrolase</keyword>
<reference evidence="6 7" key="1">
    <citation type="journal article" date="2011" name="J. Bacteriol.">
        <title>Complete genome sequence of Algoriphagus sp. PR1, bacterial prey of a colony-forming choanoflagellate.</title>
        <authorList>
            <person name="Alegado R.A."/>
            <person name="Ferriera S."/>
            <person name="Nusbaum C."/>
            <person name="Young S.K."/>
            <person name="Zeng Q."/>
            <person name="Imamovic A."/>
            <person name="Fairclough S.R."/>
            <person name="King N."/>
        </authorList>
    </citation>
    <scope>NUCLEOTIDE SEQUENCE [LARGE SCALE GENOMIC DNA]</scope>
    <source>
        <strain evidence="6 7">PR1</strain>
    </source>
</reference>
<evidence type="ECO:0000256" key="2">
    <source>
        <dbReference type="ARBA" id="ARBA00022723"/>
    </source>
</evidence>
<dbReference type="RefSeq" id="WP_008200851.1">
    <property type="nucleotide sequence ID" value="NZ_CM001023.1"/>
</dbReference>
<dbReference type="PANTHER" id="PTHR31609:SF1">
    <property type="entry name" value="CARBOHYDRATE DEACETYLASE"/>
    <property type="match status" value="1"/>
</dbReference>
<dbReference type="OrthoDB" id="814854at2"/>
<dbReference type="HOGENOM" id="CLU_688186_0_0_10"/>
<name>A3HSZ1_9BACT</name>
<keyword evidence="4" id="KW-0460">Magnesium</keyword>
<evidence type="ECO:0000313" key="6">
    <source>
        <dbReference type="EMBL" id="EAZ82959.1"/>
    </source>
</evidence>
<dbReference type="PANTHER" id="PTHR31609">
    <property type="entry name" value="YDJC DEACETYLASE FAMILY MEMBER"/>
    <property type="match status" value="1"/>
</dbReference>
<sequence>METYRGIATTLMNSRIDYPSVNARKGVLLNAGSEIEISHAIKGEMYRSTDIWYVLTNHTFVWSGTIHTPQSVPFIEKKLLITADDIGIVQEIDEGAKMALYNKWINSVAILVNGKTESNLTELYEFLKNNCSKSSDIPLIDTTHLGLHFTMTSGEPVANPADVGLLLDDKGCFKKFTKFNKDYEADQYVHQIILEFQAQYDKFKSVFKREPDHLTSHHDVLTFNRPLFHFMNEWSDKRNIPIRNHKFLPSGKRFWYDTLVLRNVDLPSISRMNDWKNDFGTKAYGPEHTFVAHYGPLPPLAVVDYNKQVRKKKKILKEGILDFLLSKDQVREIVIHLIKSENRRQRDLIKEHQSLLDLYSGIDIKYFDGRVAEYLSLKNNNPIKLSPWIAFLPCSQQAVT</sequence>
<gene>
    <name evidence="6" type="ORF">ALPR1_12100</name>
</gene>